<dbReference type="Proteomes" id="UP000193144">
    <property type="component" value="Unassembled WGS sequence"/>
</dbReference>
<evidence type="ECO:0000313" key="2">
    <source>
        <dbReference type="EMBL" id="ORY15705.1"/>
    </source>
</evidence>
<evidence type="ECO:0000256" key="1">
    <source>
        <dbReference type="SAM" id="MobiDB-lite"/>
    </source>
</evidence>
<proteinExistence type="predicted"/>
<feature type="compositionally biased region" description="Pro residues" evidence="1">
    <location>
        <begin position="664"/>
        <end position="675"/>
    </location>
</feature>
<evidence type="ECO:0008006" key="4">
    <source>
        <dbReference type="Google" id="ProtNLM"/>
    </source>
</evidence>
<feature type="compositionally biased region" description="Pro residues" evidence="1">
    <location>
        <begin position="576"/>
        <end position="586"/>
    </location>
</feature>
<feature type="compositionally biased region" description="Polar residues" evidence="1">
    <location>
        <begin position="651"/>
        <end position="661"/>
    </location>
</feature>
<feature type="region of interest" description="Disordered" evidence="1">
    <location>
        <begin position="77"/>
        <end position="112"/>
    </location>
</feature>
<feature type="region of interest" description="Disordered" evidence="1">
    <location>
        <begin position="1"/>
        <end position="44"/>
    </location>
</feature>
<reference evidence="2 3" key="1">
    <citation type="submission" date="2016-07" db="EMBL/GenBank/DDBJ databases">
        <title>Pervasive Adenine N6-methylation of Active Genes in Fungi.</title>
        <authorList>
            <consortium name="DOE Joint Genome Institute"/>
            <person name="Mondo S.J."/>
            <person name="Dannebaum R.O."/>
            <person name="Kuo R.C."/>
            <person name="Labutti K."/>
            <person name="Haridas S."/>
            <person name="Kuo A."/>
            <person name="Salamov A."/>
            <person name="Ahrendt S.R."/>
            <person name="Lipzen A."/>
            <person name="Sullivan W."/>
            <person name="Andreopoulos W.B."/>
            <person name="Clum A."/>
            <person name="Lindquist E."/>
            <person name="Daum C."/>
            <person name="Ramamoorthy G.K."/>
            <person name="Gryganskyi A."/>
            <person name="Culley D."/>
            <person name="Magnuson J.K."/>
            <person name="James T.Y."/>
            <person name="O'Malley M.A."/>
            <person name="Stajich J.E."/>
            <person name="Spatafora J.W."/>
            <person name="Visel A."/>
            <person name="Grigoriev I.V."/>
        </authorList>
    </citation>
    <scope>NUCLEOTIDE SEQUENCE [LARGE SCALE GENOMIC DNA]</scope>
    <source>
        <strain evidence="2 3">CBS 115471</strain>
    </source>
</reference>
<feature type="compositionally biased region" description="Polar residues" evidence="1">
    <location>
        <begin position="25"/>
        <end position="38"/>
    </location>
</feature>
<organism evidence="2 3">
    <name type="scientific">Clohesyomyces aquaticus</name>
    <dbReference type="NCBI Taxonomy" id="1231657"/>
    <lineage>
        <taxon>Eukaryota</taxon>
        <taxon>Fungi</taxon>
        <taxon>Dikarya</taxon>
        <taxon>Ascomycota</taxon>
        <taxon>Pezizomycotina</taxon>
        <taxon>Dothideomycetes</taxon>
        <taxon>Pleosporomycetidae</taxon>
        <taxon>Pleosporales</taxon>
        <taxon>Lindgomycetaceae</taxon>
        <taxon>Clohesyomyces</taxon>
    </lineage>
</organism>
<dbReference type="OrthoDB" id="5600002at2759"/>
<accession>A0A1Y2A0Y8</accession>
<dbReference type="AlphaFoldDB" id="A0A1Y2A0Y8"/>
<feature type="compositionally biased region" description="Low complexity" evidence="1">
    <location>
        <begin position="627"/>
        <end position="641"/>
    </location>
</feature>
<sequence length="751" mass="80287">MQNQQMATMAGMNANAGPVDGGTPMMSNMQRPNPNGNQPRDDPRINLNTYIYDYFMRNKNFDQARAMLTGDLKMNILPQTKSSPSGRKMNGVDPSDDPADLPQPKLPEGQSADNSFLFDWWCQFWDIYRAARDKNGIKGPSHQYYQHTRNMGAMQNVQRTERMAMAGAGMNGGAINGAGLNPQQYQNMMRAGAMQNGVPNDLKRAAMNNRNPSNPNQMANMNAQMKNQMLSAAQMQRDGSGMDMNGQRPQSPGSSENAPSPNKRPRVEGNNFNGQPMGARSQGMPQQPMGATTAAQANPMLLAGGMNSGQFGEFAQQAPNVQPKSLEVYAQSLAHQQRIALNNHALAQGLNSGIQGSPMTQPGLDGQDAIFSGNVPRPGGMPAGPGAPGQPQGNHALQDYQMQLMLLEQQNKKRLLMARQEQDNMSGPQHGQPPVGAPGFPPSMSPQGSRAGPSPNPNDQMKRGTPKLPGSPMPDPSMQQNRNSPAPNMDFQQMPPGFPPQFYNPQLQQNPMMRPPSSHPGGNMNGQQLTQQQMEVMRAQQNGAMQNGAWRGPPQGMMPQQGQQMGPMGNPQQRNPMPPPPAPPAGEQPRAQEPSPSQPAAPPTPNQTNKANPKKKATNDKKKPAKSKAAGTGATPAASGEEPPPTPTTPMNAKSFTGQNGQQPPQPQTQPPAAAPAPQQQPMQTNGDPTPFGALPGDEPDLGLTFGFDGTDALENFDFDSFLHVGDDSGAFGSLGGDFGFGDGVEAGGEL</sequence>
<feature type="region of interest" description="Disordered" evidence="1">
    <location>
        <begin position="230"/>
        <end position="291"/>
    </location>
</feature>
<dbReference type="STRING" id="1231657.A0A1Y2A0Y8"/>
<feature type="compositionally biased region" description="Pro residues" evidence="1">
    <location>
        <begin position="435"/>
        <end position="444"/>
    </location>
</feature>
<feature type="compositionally biased region" description="Pro residues" evidence="1">
    <location>
        <begin position="596"/>
        <end position="605"/>
    </location>
</feature>
<protein>
    <recommendedName>
        <fullName evidence="4">LisH domain-containing protein</fullName>
    </recommendedName>
</protein>
<feature type="compositionally biased region" description="Low complexity" evidence="1">
    <location>
        <begin position="1"/>
        <end position="17"/>
    </location>
</feature>
<feature type="region of interest" description="Disordered" evidence="1">
    <location>
        <begin position="372"/>
        <end position="395"/>
    </location>
</feature>
<keyword evidence="3" id="KW-1185">Reference proteome</keyword>
<feature type="compositionally biased region" description="Polar residues" evidence="1">
    <location>
        <begin position="525"/>
        <end position="545"/>
    </location>
</feature>
<dbReference type="EMBL" id="MCFA01000023">
    <property type="protein sequence ID" value="ORY15705.1"/>
    <property type="molecule type" value="Genomic_DNA"/>
</dbReference>
<comment type="caution">
    <text evidence="2">The sequence shown here is derived from an EMBL/GenBank/DDBJ whole genome shotgun (WGS) entry which is preliminary data.</text>
</comment>
<feature type="region of interest" description="Disordered" evidence="1">
    <location>
        <begin position="420"/>
        <end position="707"/>
    </location>
</feature>
<name>A0A1Y2A0Y8_9PLEO</name>
<feature type="compositionally biased region" description="Polar residues" evidence="1">
    <location>
        <begin position="247"/>
        <end position="260"/>
    </location>
</feature>
<feature type="compositionally biased region" description="Polar residues" evidence="1">
    <location>
        <begin position="477"/>
        <end position="486"/>
    </location>
</feature>
<feature type="compositionally biased region" description="Low complexity" evidence="1">
    <location>
        <begin position="552"/>
        <end position="575"/>
    </location>
</feature>
<gene>
    <name evidence="2" type="ORF">BCR34DRAFT_584878</name>
</gene>
<evidence type="ECO:0000313" key="3">
    <source>
        <dbReference type="Proteomes" id="UP000193144"/>
    </source>
</evidence>